<name>A0A645DG84_9ZZZZ</name>
<organism evidence="2">
    <name type="scientific">bioreactor metagenome</name>
    <dbReference type="NCBI Taxonomy" id="1076179"/>
    <lineage>
        <taxon>unclassified sequences</taxon>
        <taxon>metagenomes</taxon>
        <taxon>ecological metagenomes</taxon>
    </lineage>
</organism>
<gene>
    <name evidence="2" type="ORF">SDC9_135578</name>
</gene>
<dbReference type="SUPFAM" id="SSF52266">
    <property type="entry name" value="SGNH hydrolase"/>
    <property type="match status" value="1"/>
</dbReference>
<accession>A0A645DG84</accession>
<protein>
    <recommendedName>
        <fullName evidence="1">SGNH hydrolase-type esterase domain-containing protein</fullName>
    </recommendedName>
</protein>
<evidence type="ECO:0000259" key="1">
    <source>
        <dbReference type="Pfam" id="PF13472"/>
    </source>
</evidence>
<dbReference type="PANTHER" id="PTHR14209:SF19">
    <property type="entry name" value="ISOAMYL ACETATE-HYDROLYZING ESTERASE 1 HOMOLOG"/>
    <property type="match status" value="1"/>
</dbReference>
<dbReference type="InterPro" id="IPR045136">
    <property type="entry name" value="Iah1-like"/>
</dbReference>
<comment type="caution">
    <text evidence="2">The sequence shown here is derived from an EMBL/GenBank/DDBJ whole genome shotgun (WGS) entry which is preliminary data.</text>
</comment>
<sequence>MGLHDIYLPDEKTCAVSPEEYRENLDFIAGFLHKKFPQAKIFFALTTPVNEESQKSSPTYGRLVRRNTDVQKYNEIAREVMKAHGATVVDLHSFVTRDMIQADGIHLNKEAQQTVGTHVAEILKGALSSKSATE</sequence>
<reference evidence="2" key="1">
    <citation type="submission" date="2019-08" db="EMBL/GenBank/DDBJ databases">
        <authorList>
            <person name="Kucharzyk K."/>
            <person name="Murdoch R.W."/>
            <person name="Higgins S."/>
            <person name="Loffler F."/>
        </authorList>
    </citation>
    <scope>NUCLEOTIDE SEQUENCE</scope>
</reference>
<proteinExistence type="predicted"/>
<evidence type="ECO:0000313" key="2">
    <source>
        <dbReference type="EMBL" id="MPM88474.1"/>
    </source>
</evidence>
<dbReference type="Gene3D" id="3.40.50.1110">
    <property type="entry name" value="SGNH hydrolase"/>
    <property type="match status" value="1"/>
</dbReference>
<dbReference type="Pfam" id="PF13472">
    <property type="entry name" value="Lipase_GDSL_2"/>
    <property type="match status" value="1"/>
</dbReference>
<dbReference type="PANTHER" id="PTHR14209">
    <property type="entry name" value="ISOAMYL ACETATE-HYDROLYZING ESTERASE 1"/>
    <property type="match status" value="1"/>
</dbReference>
<dbReference type="InterPro" id="IPR036514">
    <property type="entry name" value="SGNH_hydro_sf"/>
</dbReference>
<feature type="domain" description="SGNH hydrolase-type esterase" evidence="1">
    <location>
        <begin position="16"/>
        <end position="113"/>
    </location>
</feature>
<dbReference type="AlphaFoldDB" id="A0A645DG84"/>
<dbReference type="InterPro" id="IPR013830">
    <property type="entry name" value="SGNH_hydro"/>
</dbReference>
<dbReference type="EMBL" id="VSSQ01036088">
    <property type="protein sequence ID" value="MPM88474.1"/>
    <property type="molecule type" value="Genomic_DNA"/>
</dbReference>